<reference evidence="1" key="1">
    <citation type="submission" date="2014-11" db="EMBL/GenBank/DDBJ databases">
        <authorList>
            <person name="Amaro Gonzalez C."/>
        </authorList>
    </citation>
    <scope>NUCLEOTIDE SEQUENCE</scope>
</reference>
<proteinExistence type="predicted"/>
<organism evidence="1">
    <name type="scientific">Anguilla anguilla</name>
    <name type="common">European freshwater eel</name>
    <name type="synonym">Muraena anguilla</name>
    <dbReference type="NCBI Taxonomy" id="7936"/>
    <lineage>
        <taxon>Eukaryota</taxon>
        <taxon>Metazoa</taxon>
        <taxon>Chordata</taxon>
        <taxon>Craniata</taxon>
        <taxon>Vertebrata</taxon>
        <taxon>Euteleostomi</taxon>
        <taxon>Actinopterygii</taxon>
        <taxon>Neopterygii</taxon>
        <taxon>Teleostei</taxon>
        <taxon>Anguilliformes</taxon>
        <taxon>Anguillidae</taxon>
        <taxon>Anguilla</taxon>
    </lineage>
</organism>
<evidence type="ECO:0000313" key="1">
    <source>
        <dbReference type="EMBL" id="JAH19941.1"/>
    </source>
</evidence>
<sequence>MNKTQSCHPLVNVTVRLRESITRGNALITSHHFNRTQTSFTFKCGSLKSFSARKTAFHPNKSK</sequence>
<name>A0A0E9QSK4_ANGAN</name>
<dbReference type="EMBL" id="GBXM01088636">
    <property type="protein sequence ID" value="JAH19941.1"/>
    <property type="molecule type" value="Transcribed_RNA"/>
</dbReference>
<dbReference type="AlphaFoldDB" id="A0A0E9QSK4"/>
<accession>A0A0E9QSK4</accession>
<reference evidence="1" key="2">
    <citation type="journal article" date="2015" name="Fish Shellfish Immunol.">
        <title>Early steps in the European eel (Anguilla anguilla)-Vibrio vulnificus interaction in the gills: Role of the RtxA13 toxin.</title>
        <authorList>
            <person name="Callol A."/>
            <person name="Pajuelo D."/>
            <person name="Ebbesson L."/>
            <person name="Teles M."/>
            <person name="MacKenzie S."/>
            <person name="Amaro C."/>
        </authorList>
    </citation>
    <scope>NUCLEOTIDE SEQUENCE</scope>
</reference>
<protein>
    <submittedName>
        <fullName evidence="1">Uncharacterized protein</fullName>
    </submittedName>
</protein>